<evidence type="ECO:0000256" key="1">
    <source>
        <dbReference type="ARBA" id="ARBA00004141"/>
    </source>
</evidence>
<comment type="subcellular location">
    <subcellularLocation>
        <location evidence="1">Membrane</location>
        <topology evidence="1">Multi-pass membrane protein</topology>
    </subcellularLocation>
</comment>
<sequence length="233" mass="25573">MIPASFLAAIGQIGDPRFRSVLLKGLGLTIGLFVLIYFVFVTVVGWLVGDTVSLPWIGEVTWVDTAISWGAVPLMMLLSVVLMVPVASAITSFFLDDVAQAVEDRHYPSLGPAYEVSWGEALRDTLSFLGVMIAANLVALVLYIFFAPFAPFIFWGLNGFLLGREYFTLAAMRRVGREQATVLRRRHLVTIWIAGVLMALPLSVPLVNLLIPILGAATFTHLYHRLQGERPAG</sequence>
<dbReference type="Pfam" id="PF07264">
    <property type="entry name" value="EI24"/>
    <property type="match status" value="1"/>
</dbReference>
<reference evidence="7" key="1">
    <citation type="submission" date="2016-10" db="EMBL/GenBank/DDBJ databases">
        <authorList>
            <person name="Varghese N."/>
            <person name="Submissions S."/>
        </authorList>
    </citation>
    <scope>NUCLEOTIDE SEQUENCE [LARGE SCALE GENOMIC DNA]</scope>
    <source>
        <strain evidence="7">DSM 26894</strain>
    </source>
</reference>
<dbReference type="Proteomes" id="UP000199392">
    <property type="component" value="Unassembled WGS sequence"/>
</dbReference>
<organism evidence="6 7">
    <name type="scientific">Alloyangia pacifica</name>
    <dbReference type="NCBI Taxonomy" id="311180"/>
    <lineage>
        <taxon>Bacteria</taxon>
        <taxon>Pseudomonadati</taxon>
        <taxon>Pseudomonadota</taxon>
        <taxon>Alphaproteobacteria</taxon>
        <taxon>Rhodobacterales</taxon>
        <taxon>Roseobacteraceae</taxon>
        <taxon>Alloyangia</taxon>
    </lineage>
</organism>
<name>A0A1I6U879_9RHOB</name>
<keyword evidence="4 5" id="KW-0472">Membrane</keyword>
<feature type="transmembrane region" description="Helical" evidence="5">
    <location>
        <begin position="152"/>
        <end position="171"/>
    </location>
</feature>
<keyword evidence="7" id="KW-1185">Reference proteome</keyword>
<dbReference type="RefSeq" id="WP_092426010.1">
    <property type="nucleotide sequence ID" value="NZ_FNCL01000007.1"/>
</dbReference>
<evidence type="ECO:0000313" key="6">
    <source>
        <dbReference type="EMBL" id="SFS97622.1"/>
    </source>
</evidence>
<gene>
    <name evidence="6" type="ORF">SAMN04488050_107234</name>
</gene>
<evidence type="ECO:0000256" key="5">
    <source>
        <dbReference type="SAM" id="Phobius"/>
    </source>
</evidence>
<protein>
    <submittedName>
        <fullName evidence="6">Uncharacterized protein involved in cysteine biosynthesis</fullName>
    </submittedName>
</protein>
<proteinExistence type="predicted"/>
<dbReference type="EMBL" id="FOZW01000007">
    <property type="protein sequence ID" value="SFS97622.1"/>
    <property type="molecule type" value="Genomic_DNA"/>
</dbReference>
<keyword evidence="2 5" id="KW-0812">Transmembrane</keyword>
<evidence type="ECO:0000256" key="2">
    <source>
        <dbReference type="ARBA" id="ARBA00022692"/>
    </source>
</evidence>
<accession>A0A1I6U879</accession>
<evidence type="ECO:0000256" key="4">
    <source>
        <dbReference type="ARBA" id="ARBA00023136"/>
    </source>
</evidence>
<dbReference type="AlphaFoldDB" id="A0A1I6U879"/>
<evidence type="ECO:0000313" key="7">
    <source>
        <dbReference type="Proteomes" id="UP000199392"/>
    </source>
</evidence>
<feature type="transmembrane region" description="Helical" evidence="5">
    <location>
        <begin position="126"/>
        <end position="146"/>
    </location>
</feature>
<feature type="transmembrane region" description="Helical" evidence="5">
    <location>
        <begin position="67"/>
        <end position="95"/>
    </location>
</feature>
<evidence type="ECO:0000256" key="3">
    <source>
        <dbReference type="ARBA" id="ARBA00022989"/>
    </source>
</evidence>
<keyword evidence="3 5" id="KW-1133">Transmembrane helix</keyword>
<dbReference type="OrthoDB" id="5421146at2"/>
<dbReference type="STRING" id="311180.SAMN04488050_107234"/>
<feature type="transmembrane region" description="Helical" evidence="5">
    <location>
        <begin position="21"/>
        <end position="47"/>
    </location>
</feature>
<dbReference type="InterPro" id="IPR059112">
    <property type="entry name" value="CysZ/EI24"/>
</dbReference>
<feature type="transmembrane region" description="Helical" evidence="5">
    <location>
        <begin position="191"/>
        <end position="214"/>
    </location>
</feature>